<dbReference type="EMBL" id="JYDL01000011">
    <property type="protein sequence ID" value="KRX25666.1"/>
    <property type="molecule type" value="Genomic_DNA"/>
</dbReference>
<protein>
    <submittedName>
        <fullName evidence="1">Uncharacterized protein</fullName>
    </submittedName>
</protein>
<reference evidence="1 2" key="1">
    <citation type="submission" date="2015-01" db="EMBL/GenBank/DDBJ databases">
        <title>Evolution of Trichinella species and genotypes.</title>
        <authorList>
            <person name="Korhonen P.K."/>
            <person name="Edoardo P."/>
            <person name="Giuseppe L.R."/>
            <person name="Gasser R.B."/>
        </authorList>
    </citation>
    <scope>NUCLEOTIDE SEQUENCE [LARGE SCALE GENOMIC DNA]</scope>
    <source>
        <strain evidence="1">ISS37</strain>
    </source>
</reference>
<evidence type="ECO:0000313" key="1">
    <source>
        <dbReference type="EMBL" id="KRX25666.1"/>
    </source>
</evidence>
<evidence type="ECO:0000313" key="2">
    <source>
        <dbReference type="Proteomes" id="UP000054630"/>
    </source>
</evidence>
<dbReference type="Proteomes" id="UP000054630">
    <property type="component" value="Unassembled WGS sequence"/>
</dbReference>
<dbReference type="AlphaFoldDB" id="A0A0V0SFZ9"/>
<gene>
    <name evidence="1" type="ORF">T07_15247</name>
</gene>
<name>A0A0V0SFZ9_9BILA</name>
<sequence>MLLTLLHIFKNEKICDYFATAPGFFFKIEYFEHPSDLKIITQCEWLFTELMTLCGKLCSYYYTLNLK</sequence>
<accession>A0A0V0SFZ9</accession>
<proteinExistence type="predicted"/>
<comment type="caution">
    <text evidence="1">The sequence shown here is derived from an EMBL/GenBank/DDBJ whole genome shotgun (WGS) entry which is preliminary data.</text>
</comment>
<keyword evidence="2" id="KW-1185">Reference proteome</keyword>
<organism evidence="1 2">
    <name type="scientific">Trichinella nelsoni</name>
    <dbReference type="NCBI Taxonomy" id="6336"/>
    <lineage>
        <taxon>Eukaryota</taxon>
        <taxon>Metazoa</taxon>
        <taxon>Ecdysozoa</taxon>
        <taxon>Nematoda</taxon>
        <taxon>Enoplea</taxon>
        <taxon>Dorylaimia</taxon>
        <taxon>Trichinellida</taxon>
        <taxon>Trichinellidae</taxon>
        <taxon>Trichinella</taxon>
    </lineage>
</organism>